<dbReference type="Proteomes" id="UP000788426">
    <property type="component" value="Unassembled WGS sequence"/>
</dbReference>
<protein>
    <submittedName>
        <fullName evidence="1">Uncharacterized protein</fullName>
    </submittedName>
</protein>
<name>A0ABS6YBV2_9BACT</name>
<keyword evidence="2" id="KW-1185">Reference proteome</keyword>
<dbReference type="EMBL" id="JAHXCT010000003">
    <property type="protein sequence ID" value="MBW4769052.1"/>
    <property type="molecule type" value="Genomic_DNA"/>
</dbReference>
<gene>
    <name evidence="1" type="ORF">KZO38_04670</name>
</gene>
<comment type="caution">
    <text evidence="1">The sequence shown here is derived from an EMBL/GenBank/DDBJ whole genome shotgun (WGS) entry which is preliminary data.</text>
</comment>
<dbReference type="RefSeq" id="WP_219480490.1">
    <property type="nucleotide sequence ID" value="NZ_JAHXCT010000003.1"/>
</dbReference>
<reference evidence="1 2" key="1">
    <citation type="submission" date="2021-07" db="EMBL/GenBank/DDBJ databases">
        <title>Genomic diversity and antimicrobial resistance of Prevotella spp. isolated from chronic lung disease airways.</title>
        <authorList>
            <person name="Webb K.A."/>
            <person name="Olagoke O.S."/>
            <person name="Baird T."/>
            <person name="Neill J."/>
            <person name="Pham A."/>
            <person name="Wells T.J."/>
            <person name="Ramsay K.A."/>
            <person name="Bell S.C."/>
            <person name="Sarovich D.S."/>
            <person name="Price E.P."/>
        </authorList>
    </citation>
    <scope>NUCLEOTIDE SEQUENCE [LARGE SCALE GENOMIC DNA]</scope>
    <source>
        <strain evidence="1 2">SCHI0011.S.12</strain>
    </source>
</reference>
<sequence length="120" mass="13870">MKTIDESFGTFFDKTKKDCTYGYCCNKDNKWTISETKEDASLKKLTIQKKDTLFIGFNEAITKGMNICERSSNFKNKECDGFSFLKEKGNIVGLLFVELKSKYASEKIKDSIKQMLFSFF</sequence>
<evidence type="ECO:0000313" key="1">
    <source>
        <dbReference type="EMBL" id="MBW4769052.1"/>
    </source>
</evidence>
<accession>A0ABS6YBV2</accession>
<proteinExistence type="predicted"/>
<organism evidence="1 2">
    <name type="scientific">Hoylesella nanceiensis</name>
    <dbReference type="NCBI Taxonomy" id="425941"/>
    <lineage>
        <taxon>Bacteria</taxon>
        <taxon>Pseudomonadati</taxon>
        <taxon>Bacteroidota</taxon>
        <taxon>Bacteroidia</taxon>
        <taxon>Bacteroidales</taxon>
        <taxon>Prevotellaceae</taxon>
        <taxon>Hoylesella</taxon>
    </lineage>
</organism>
<evidence type="ECO:0000313" key="2">
    <source>
        <dbReference type="Proteomes" id="UP000788426"/>
    </source>
</evidence>